<evidence type="ECO:0000256" key="2">
    <source>
        <dbReference type="ARBA" id="ARBA00022603"/>
    </source>
</evidence>
<dbReference type="Proteomes" id="UP000232875">
    <property type="component" value="Unassembled WGS sequence"/>
</dbReference>
<dbReference type="EMBL" id="KZ454994">
    <property type="protein sequence ID" value="PKI82566.1"/>
    <property type="molecule type" value="Genomic_DNA"/>
</dbReference>
<dbReference type="OrthoDB" id="411785at2759"/>
<dbReference type="InterPro" id="IPR051419">
    <property type="entry name" value="Lys/N-term_MeTrsfase_sf"/>
</dbReference>
<dbReference type="GO" id="GO:0032259">
    <property type="term" value="P:methylation"/>
    <property type="evidence" value="ECO:0007669"/>
    <property type="project" value="UniProtKB-KW"/>
</dbReference>
<evidence type="ECO:0000256" key="3">
    <source>
        <dbReference type="ARBA" id="ARBA00022679"/>
    </source>
</evidence>
<evidence type="ECO:0000313" key="4">
    <source>
        <dbReference type="EMBL" id="PKI82566.1"/>
    </source>
</evidence>
<name>A0A2N1J7N4_9BASI</name>
<sequence length="206" mass="24252">MEEPKNADFQTMQYWDKRYANEGPDEDFDWFRKYSDIREIIHELVPQRSSRILMLGCGNSTLSKDMFDDGYTNIVNLDYSQVLIDKMRTRFRKLDWRVMDVRTLRENAAVLGGAETWDAIIDKGTMDALMAENASVWNPSEAVLDNVAREVDGVLSLLKPRTGVFLYFTFGQPHFRRPHLQRDTWAIETRELGDMFHYYLYIGRKM</sequence>
<evidence type="ECO:0008006" key="6">
    <source>
        <dbReference type="Google" id="ProtNLM"/>
    </source>
</evidence>
<dbReference type="PANTHER" id="PTHR12176">
    <property type="entry name" value="SAM-DEPENDENT METHYLTRANSFERASE SUPERFAMILY PROTEIN"/>
    <property type="match status" value="1"/>
</dbReference>
<accession>A0A2N1J7N4</accession>
<dbReference type="InterPro" id="IPR029063">
    <property type="entry name" value="SAM-dependent_MTases_sf"/>
</dbReference>
<organism evidence="4 5">
    <name type="scientific">Malassezia vespertilionis</name>
    <dbReference type="NCBI Taxonomy" id="2020962"/>
    <lineage>
        <taxon>Eukaryota</taxon>
        <taxon>Fungi</taxon>
        <taxon>Dikarya</taxon>
        <taxon>Basidiomycota</taxon>
        <taxon>Ustilaginomycotina</taxon>
        <taxon>Malasseziomycetes</taxon>
        <taxon>Malasseziales</taxon>
        <taxon>Malasseziaceae</taxon>
        <taxon>Malassezia</taxon>
    </lineage>
</organism>
<dbReference type="GO" id="GO:0008168">
    <property type="term" value="F:methyltransferase activity"/>
    <property type="evidence" value="ECO:0007669"/>
    <property type="project" value="UniProtKB-KW"/>
</dbReference>
<dbReference type="CDD" id="cd02440">
    <property type="entry name" value="AdoMet_MTases"/>
    <property type="match status" value="1"/>
</dbReference>
<keyword evidence="2" id="KW-0489">Methyltransferase</keyword>
<dbReference type="PANTHER" id="PTHR12176:SF80">
    <property type="entry name" value="EEF1A LYSINE METHYLTRANSFERASE 4"/>
    <property type="match status" value="1"/>
</dbReference>
<dbReference type="STRING" id="2020962.A0A2N1J7N4"/>
<reference evidence="4 5" key="1">
    <citation type="submission" date="2017-10" db="EMBL/GenBank/DDBJ databases">
        <title>A novel species of cold-tolerant Malassezia isolated from bats.</title>
        <authorList>
            <person name="Lorch J.M."/>
            <person name="Palmer J.M."/>
            <person name="Vanderwolf K.J."/>
            <person name="Schmidt K.Z."/>
            <person name="Verant M.L."/>
            <person name="Weller T.J."/>
            <person name="Blehert D.S."/>
        </authorList>
    </citation>
    <scope>NUCLEOTIDE SEQUENCE [LARGE SCALE GENOMIC DNA]</scope>
    <source>
        <strain evidence="4 5">NWHC:44797-103</strain>
    </source>
</reference>
<dbReference type="SUPFAM" id="SSF53335">
    <property type="entry name" value="S-adenosyl-L-methionine-dependent methyltransferases"/>
    <property type="match status" value="1"/>
</dbReference>
<proteinExistence type="inferred from homology"/>
<comment type="similarity">
    <text evidence="1">Belongs to the methyltransferase superfamily.</text>
</comment>
<evidence type="ECO:0000313" key="5">
    <source>
        <dbReference type="Proteomes" id="UP000232875"/>
    </source>
</evidence>
<keyword evidence="5" id="KW-1185">Reference proteome</keyword>
<dbReference type="AlphaFoldDB" id="A0A2N1J7N4"/>
<protein>
    <recommendedName>
        <fullName evidence="6">Methyltransferase domain-containing protein</fullName>
    </recommendedName>
</protein>
<dbReference type="Gene3D" id="3.40.50.150">
    <property type="entry name" value="Vaccinia Virus protein VP39"/>
    <property type="match status" value="1"/>
</dbReference>
<keyword evidence="3" id="KW-0808">Transferase</keyword>
<gene>
    <name evidence="4" type="ORF">MVES_003450</name>
</gene>
<evidence type="ECO:0000256" key="1">
    <source>
        <dbReference type="ARBA" id="ARBA00008361"/>
    </source>
</evidence>